<dbReference type="Gene3D" id="3.30.1150.10">
    <property type="match status" value="1"/>
</dbReference>
<organism evidence="12 13">
    <name type="scientific">Marinibactrum halimedae</name>
    <dbReference type="NCBI Taxonomy" id="1444977"/>
    <lineage>
        <taxon>Bacteria</taxon>
        <taxon>Pseudomonadati</taxon>
        <taxon>Pseudomonadota</taxon>
        <taxon>Gammaproteobacteria</taxon>
        <taxon>Cellvibrionales</taxon>
        <taxon>Cellvibrionaceae</taxon>
        <taxon>Marinibactrum</taxon>
    </lineage>
</organism>
<keyword evidence="3" id="KW-0813">Transport</keyword>
<evidence type="ECO:0000256" key="8">
    <source>
        <dbReference type="ARBA" id="ARBA00022989"/>
    </source>
</evidence>
<evidence type="ECO:0000256" key="7">
    <source>
        <dbReference type="ARBA" id="ARBA00022927"/>
    </source>
</evidence>
<evidence type="ECO:0000256" key="4">
    <source>
        <dbReference type="ARBA" id="ARBA00022475"/>
    </source>
</evidence>
<reference evidence="12 13" key="1">
    <citation type="journal article" date="2014" name="Int. J. Syst. Evol. Microbiol.">
        <title>Complete genome sequence of Corynebacterium casei LMG S-19264T (=DSM 44701T), isolated from a smear-ripened cheese.</title>
        <authorList>
            <consortium name="US DOE Joint Genome Institute (JGI-PGF)"/>
            <person name="Walter F."/>
            <person name="Albersmeier A."/>
            <person name="Kalinowski J."/>
            <person name="Ruckert C."/>
        </authorList>
    </citation>
    <scope>NUCLEOTIDE SEQUENCE [LARGE SCALE GENOMIC DNA]</scope>
    <source>
        <strain evidence="12 13">NBRC 110095</strain>
    </source>
</reference>
<sequence>MSIRYLASLFFIITVFTISHSAANNLVLNGGYTLQQLNEPLYTAALYVDKKSDDVNYILESSTHKKIVLVVAKKNWKRRAWTRYWKELLTINNTREIDQQSASALSQFFNLAKESLHEGDVVSLTYTPQLTTLQLNEDTVYTGTKSNFFYYVVKGWLGDVPPSKAFKNSLLNGEQDSDWLTTKNILSSNRIAQGRENIYSVWQKAEQQSKRESERKLKEVKRRQQERLAQEKALKEERQQQLAIQKKRQAEQKRLAETEKTQQKAIRQDNEEHKAATLIYMRKLVQWQVQRYVNHHTEFPFWAKNLPEKGQVDAQVILEKSEGFTAIPQTGKEDIFFQELKKTIHESIDHIWIPKDIDINDLFFDIQFLFSKNNKPQPTLIRPSAPEKIIIDPAGETEQARLLGIYQEDLKSLVIEQIKYPPQAAMMRERGKVSVEFTVNKWGEVIKVDFVKSARKPYFNSAIEKAIENAAPFKMLPLQVNTDNISIQLQYQFKS</sequence>
<feature type="coiled-coil region" evidence="10">
    <location>
        <begin position="203"/>
        <end position="268"/>
    </location>
</feature>
<evidence type="ECO:0000313" key="12">
    <source>
        <dbReference type="EMBL" id="GLS25595.1"/>
    </source>
</evidence>
<dbReference type="GO" id="GO:0055085">
    <property type="term" value="P:transmembrane transport"/>
    <property type="evidence" value="ECO:0007669"/>
    <property type="project" value="InterPro"/>
</dbReference>
<dbReference type="Pfam" id="PF16036">
    <property type="entry name" value="Chalcone_3"/>
    <property type="match status" value="1"/>
</dbReference>
<evidence type="ECO:0000256" key="6">
    <source>
        <dbReference type="ARBA" id="ARBA00022692"/>
    </source>
</evidence>
<dbReference type="InterPro" id="IPR037682">
    <property type="entry name" value="TonB_C"/>
</dbReference>
<feature type="domain" description="TonB C-terminal" evidence="11">
    <location>
        <begin position="405"/>
        <end position="495"/>
    </location>
</feature>
<keyword evidence="7" id="KW-0653">Protein transport</keyword>
<dbReference type="PANTHER" id="PTHR33446">
    <property type="entry name" value="PROTEIN TONB-RELATED"/>
    <property type="match status" value="1"/>
</dbReference>
<accession>A0AA37WLY9</accession>
<evidence type="ECO:0000256" key="5">
    <source>
        <dbReference type="ARBA" id="ARBA00022519"/>
    </source>
</evidence>
<dbReference type="GO" id="GO:0031992">
    <property type="term" value="F:energy transducer activity"/>
    <property type="evidence" value="ECO:0007669"/>
    <property type="project" value="TreeGrafter"/>
</dbReference>
<keyword evidence="10" id="KW-0175">Coiled coil</keyword>
<evidence type="ECO:0000256" key="1">
    <source>
        <dbReference type="ARBA" id="ARBA00004383"/>
    </source>
</evidence>
<dbReference type="NCBIfam" id="TIGR01352">
    <property type="entry name" value="tonB_Cterm"/>
    <property type="match status" value="1"/>
</dbReference>
<comment type="similarity">
    <text evidence="2">Belongs to the TonB family.</text>
</comment>
<evidence type="ECO:0000256" key="9">
    <source>
        <dbReference type="ARBA" id="ARBA00023136"/>
    </source>
</evidence>
<name>A0AA37WLY9_9GAMM</name>
<dbReference type="InterPro" id="IPR051045">
    <property type="entry name" value="TonB-dependent_transducer"/>
</dbReference>
<dbReference type="GO" id="GO:0098797">
    <property type="term" value="C:plasma membrane protein complex"/>
    <property type="evidence" value="ECO:0007669"/>
    <property type="project" value="TreeGrafter"/>
</dbReference>
<keyword evidence="13" id="KW-1185">Reference proteome</keyword>
<evidence type="ECO:0000256" key="2">
    <source>
        <dbReference type="ARBA" id="ARBA00006555"/>
    </source>
</evidence>
<evidence type="ECO:0000313" key="13">
    <source>
        <dbReference type="Proteomes" id="UP001156870"/>
    </source>
</evidence>
<dbReference type="PROSITE" id="PS52015">
    <property type="entry name" value="TONB_CTD"/>
    <property type="match status" value="1"/>
</dbReference>
<dbReference type="InterPro" id="IPR016087">
    <property type="entry name" value="Chalcone_isomerase"/>
</dbReference>
<comment type="caution">
    <text evidence="12">The sequence shown here is derived from an EMBL/GenBank/DDBJ whole genome shotgun (WGS) entry which is preliminary data.</text>
</comment>
<protein>
    <recommendedName>
        <fullName evidence="11">TonB C-terminal domain-containing protein</fullName>
    </recommendedName>
</protein>
<keyword evidence="4" id="KW-1003">Cell membrane</keyword>
<gene>
    <name evidence="12" type="ORF">GCM10007877_13090</name>
</gene>
<keyword evidence="6" id="KW-0812">Transmembrane</keyword>
<dbReference type="Proteomes" id="UP001156870">
    <property type="component" value="Unassembled WGS sequence"/>
</dbReference>
<evidence type="ECO:0000256" key="10">
    <source>
        <dbReference type="SAM" id="Coils"/>
    </source>
</evidence>
<dbReference type="InterPro" id="IPR006260">
    <property type="entry name" value="TonB/TolA_C"/>
</dbReference>
<dbReference type="GO" id="GO:0015031">
    <property type="term" value="P:protein transport"/>
    <property type="evidence" value="ECO:0007669"/>
    <property type="project" value="UniProtKB-KW"/>
</dbReference>
<dbReference type="PANTHER" id="PTHR33446:SF2">
    <property type="entry name" value="PROTEIN TONB"/>
    <property type="match status" value="1"/>
</dbReference>
<dbReference type="RefSeq" id="WP_232594177.1">
    <property type="nucleotide sequence ID" value="NZ_BSPD01000031.1"/>
</dbReference>
<keyword evidence="5" id="KW-0997">Cell inner membrane</keyword>
<proteinExistence type="inferred from homology"/>
<dbReference type="EMBL" id="BSPD01000031">
    <property type="protein sequence ID" value="GLS25595.1"/>
    <property type="molecule type" value="Genomic_DNA"/>
</dbReference>
<dbReference type="AlphaFoldDB" id="A0AA37WLY9"/>
<evidence type="ECO:0000259" key="11">
    <source>
        <dbReference type="PROSITE" id="PS52015"/>
    </source>
</evidence>
<comment type="subcellular location">
    <subcellularLocation>
        <location evidence="1">Cell inner membrane</location>
        <topology evidence="1">Single-pass membrane protein</topology>
        <orientation evidence="1">Periplasmic side</orientation>
    </subcellularLocation>
</comment>
<keyword evidence="8" id="KW-1133">Transmembrane helix</keyword>
<keyword evidence="9" id="KW-0472">Membrane</keyword>
<dbReference type="Pfam" id="PF03544">
    <property type="entry name" value="TonB_C"/>
    <property type="match status" value="1"/>
</dbReference>
<evidence type="ECO:0000256" key="3">
    <source>
        <dbReference type="ARBA" id="ARBA00022448"/>
    </source>
</evidence>
<dbReference type="SUPFAM" id="SSF74653">
    <property type="entry name" value="TolA/TonB C-terminal domain"/>
    <property type="match status" value="1"/>
</dbReference>